<dbReference type="EMBL" id="JAIKTU010000015">
    <property type="protein sequence ID" value="MBY0756935.1"/>
    <property type="molecule type" value="Genomic_DNA"/>
</dbReference>
<gene>
    <name evidence="1" type="ORF">K5V21_15935</name>
    <name evidence="2" type="ORF">K5V21_16055</name>
</gene>
<protein>
    <submittedName>
        <fullName evidence="1">Uncharacterized protein</fullName>
    </submittedName>
</protein>
<name>A0ABS7L1I7_CLOSR</name>
<organism evidence="1 3">
    <name type="scientific">Clostridium sardiniense</name>
    <name type="common">Clostridium absonum</name>
    <dbReference type="NCBI Taxonomy" id="29369"/>
    <lineage>
        <taxon>Bacteria</taxon>
        <taxon>Bacillati</taxon>
        <taxon>Bacillota</taxon>
        <taxon>Clostridia</taxon>
        <taxon>Eubacteriales</taxon>
        <taxon>Clostridiaceae</taxon>
        <taxon>Clostridium</taxon>
    </lineage>
</organism>
<dbReference type="EMBL" id="JAIKTU010000015">
    <property type="protein sequence ID" value="MBY0756959.1"/>
    <property type="molecule type" value="Genomic_DNA"/>
</dbReference>
<evidence type="ECO:0000313" key="1">
    <source>
        <dbReference type="EMBL" id="MBY0756935.1"/>
    </source>
</evidence>
<dbReference type="Proteomes" id="UP001299068">
    <property type="component" value="Unassembled WGS sequence"/>
</dbReference>
<accession>A0ABS7L1I7</accession>
<evidence type="ECO:0000313" key="3">
    <source>
        <dbReference type="Proteomes" id="UP001299068"/>
    </source>
</evidence>
<comment type="caution">
    <text evidence="1">The sequence shown here is derived from an EMBL/GenBank/DDBJ whole genome shotgun (WGS) entry which is preliminary data.</text>
</comment>
<keyword evidence="3" id="KW-1185">Reference proteome</keyword>
<reference evidence="1 3" key="1">
    <citation type="journal article" date="2021" name="Cell Host Microbe">
        <title>in vivo commensal control of Clostridioides difficile virulence.</title>
        <authorList>
            <person name="Girinathan B.P."/>
            <person name="Dibenedetto N."/>
            <person name="Worley J.N."/>
            <person name="Peltier J."/>
            <person name="Arrieta-Ortiz M.L."/>
            <person name="Rupa Christinal Immanuel S."/>
            <person name="Lavin R."/>
            <person name="Delaney M.L."/>
            <person name="Cummins C."/>
            <person name="Hoffmann M."/>
            <person name="Luo Y."/>
            <person name="Gonzalez-Escalona N."/>
            <person name="Allard M."/>
            <person name="Onderdonk A.B."/>
            <person name="Gerber G.K."/>
            <person name="Sonenshein A.L."/>
            <person name="Baliga N."/>
            <person name="Dupuy B."/>
            <person name="Bry L."/>
        </authorList>
    </citation>
    <scope>NUCLEOTIDE SEQUENCE [LARGE SCALE GENOMIC DNA]</scope>
    <source>
        <strain evidence="1 3">DSM 599</strain>
    </source>
</reference>
<dbReference type="RefSeq" id="WP_221862143.1">
    <property type="nucleotide sequence ID" value="NZ_JAIKTU010000015.1"/>
</dbReference>
<proteinExistence type="predicted"/>
<sequence>MKNLSKIFTEKDIFNLCYSVHLTGLIDFNTFPSNDLEERYYNLSIHDREHLDKIIDKIIKRHKKAFEYLESISKQNHPETLHLLQKKLLNKVVLDFKLLCNYKSN</sequence>
<evidence type="ECO:0000313" key="2">
    <source>
        <dbReference type="EMBL" id="MBY0756959.1"/>
    </source>
</evidence>